<dbReference type="InterPro" id="IPR039120">
    <property type="entry name" value="UBFD1"/>
</dbReference>
<accession>A0AAV4XQQ3</accession>
<dbReference type="PANTHER" id="PTHR16470">
    <property type="entry name" value="UBIQUITIN DOMAIN-CONTAINING PROTEIN UBFD1"/>
    <property type="match status" value="1"/>
</dbReference>
<evidence type="ECO:0000313" key="2">
    <source>
        <dbReference type="Proteomes" id="UP001054945"/>
    </source>
</evidence>
<dbReference type="EMBL" id="BPLR01018023">
    <property type="protein sequence ID" value="GIY96240.1"/>
    <property type="molecule type" value="Genomic_DNA"/>
</dbReference>
<name>A0AAV4XQQ3_CAEEX</name>
<sequence>MSPHPLRTTALQSYGSTLNLLLVFLHPCKKVMYKGLCKDEKTLREVSITRNAKVMVVGSTLNDILAVNTPSEQDLKEEKAAAATKNPFCKQKVNCIPFPYKLKLYIFD</sequence>
<keyword evidence="2" id="KW-1185">Reference proteome</keyword>
<organism evidence="1 2">
    <name type="scientific">Caerostris extrusa</name>
    <name type="common">Bark spider</name>
    <name type="synonym">Caerostris bankana</name>
    <dbReference type="NCBI Taxonomy" id="172846"/>
    <lineage>
        <taxon>Eukaryota</taxon>
        <taxon>Metazoa</taxon>
        <taxon>Ecdysozoa</taxon>
        <taxon>Arthropoda</taxon>
        <taxon>Chelicerata</taxon>
        <taxon>Arachnida</taxon>
        <taxon>Araneae</taxon>
        <taxon>Araneomorphae</taxon>
        <taxon>Entelegynae</taxon>
        <taxon>Araneoidea</taxon>
        <taxon>Araneidae</taxon>
        <taxon>Caerostris</taxon>
    </lineage>
</organism>
<evidence type="ECO:0000313" key="1">
    <source>
        <dbReference type="EMBL" id="GIY96240.1"/>
    </source>
</evidence>
<dbReference type="Proteomes" id="UP001054945">
    <property type="component" value="Unassembled WGS sequence"/>
</dbReference>
<dbReference type="GO" id="GO:0003723">
    <property type="term" value="F:RNA binding"/>
    <property type="evidence" value="ECO:0007669"/>
    <property type="project" value="TreeGrafter"/>
</dbReference>
<dbReference type="PANTHER" id="PTHR16470:SF0">
    <property type="entry name" value="UBIQUITIN DOMAIN-CONTAINING PROTEIN UBFD1"/>
    <property type="match status" value="1"/>
</dbReference>
<gene>
    <name evidence="1" type="ORF">CEXT_279791</name>
</gene>
<proteinExistence type="predicted"/>
<protein>
    <submittedName>
        <fullName evidence="1">Uncharacterized protein</fullName>
    </submittedName>
</protein>
<dbReference type="AlphaFoldDB" id="A0AAV4XQQ3"/>
<reference evidence="1 2" key="1">
    <citation type="submission" date="2021-06" db="EMBL/GenBank/DDBJ databases">
        <title>Caerostris extrusa draft genome.</title>
        <authorList>
            <person name="Kono N."/>
            <person name="Arakawa K."/>
        </authorList>
    </citation>
    <scope>NUCLEOTIDE SEQUENCE [LARGE SCALE GENOMIC DNA]</scope>
</reference>
<comment type="caution">
    <text evidence="1">The sequence shown here is derived from an EMBL/GenBank/DDBJ whole genome shotgun (WGS) entry which is preliminary data.</text>
</comment>
<dbReference type="GO" id="GO:0045296">
    <property type="term" value="F:cadherin binding"/>
    <property type="evidence" value="ECO:0007669"/>
    <property type="project" value="TreeGrafter"/>
</dbReference>